<sequence length="47" mass="4992">MKKFIAVLLCALFVVGLTQIPVCASDDSTEPLPASLELQVEKTETAA</sequence>
<evidence type="ECO:0000313" key="3">
    <source>
        <dbReference type="Proteomes" id="UP000596035"/>
    </source>
</evidence>
<feature type="signal peptide" evidence="1">
    <location>
        <begin position="1"/>
        <end position="24"/>
    </location>
</feature>
<keyword evidence="1" id="KW-0732">Signal</keyword>
<evidence type="ECO:0008006" key="4">
    <source>
        <dbReference type="Google" id="ProtNLM"/>
    </source>
</evidence>
<dbReference type="Proteomes" id="UP000596035">
    <property type="component" value="Chromosome"/>
</dbReference>
<accession>A0AA92QW24</accession>
<dbReference type="RefSeq" id="WP_157130592.1">
    <property type="nucleotide sequence ID" value="NZ_CP021422.1"/>
</dbReference>
<reference evidence="2 3" key="1">
    <citation type="submission" date="2020-11" db="EMBL/GenBank/DDBJ databases">
        <title>Closed and high quality bacterial genomes of the OMM12 community.</title>
        <authorList>
            <person name="Marbouty M."/>
            <person name="Lamy-Besnier Q."/>
            <person name="Debarbieux L."/>
            <person name="Koszul R."/>
        </authorList>
    </citation>
    <scope>NUCLEOTIDE SEQUENCE [LARGE SCALE GENOMIC DNA]</scope>
    <source>
        <strain evidence="2 3">KB18</strain>
    </source>
</reference>
<protein>
    <recommendedName>
        <fullName evidence="4">Cyclic lactone autoinducer peptide</fullName>
    </recommendedName>
</protein>
<evidence type="ECO:0000313" key="2">
    <source>
        <dbReference type="EMBL" id="QQR29388.1"/>
    </source>
</evidence>
<feature type="chain" id="PRO_5041661971" description="Cyclic lactone autoinducer peptide" evidence="1">
    <location>
        <begin position="25"/>
        <end position="47"/>
    </location>
</feature>
<name>A0AA92QW24_9FIRM</name>
<dbReference type="EMBL" id="CP065321">
    <property type="protein sequence ID" value="QQR29388.1"/>
    <property type="molecule type" value="Genomic_DNA"/>
</dbReference>
<evidence type="ECO:0000256" key="1">
    <source>
        <dbReference type="SAM" id="SignalP"/>
    </source>
</evidence>
<dbReference type="AlphaFoldDB" id="A0AA92QW24"/>
<gene>
    <name evidence="2" type="ORF">I5Q82_15220</name>
</gene>
<organism evidence="2 3">
    <name type="scientific">Acutalibacter muris</name>
    <dbReference type="NCBI Taxonomy" id="1796620"/>
    <lineage>
        <taxon>Bacteria</taxon>
        <taxon>Bacillati</taxon>
        <taxon>Bacillota</taxon>
        <taxon>Clostridia</taxon>
        <taxon>Eubacteriales</taxon>
        <taxon>Acutalibacteraceae</taxon>
        <taxon>Acutalibacter</taxon>
    </lineage>
</organism>
<proteinExistence type="predicted"/>